<dbReference type="InterPro" id="IPR036388">
    <property type="entry name" value="WH-like_DNA-bd_sf"/>
</dbReference>
<dbReference type="InterPro" id="IPR036390">
    <property type="entry name" value="WH_DNA-bd_sf"/>
</dbReference>
<keyword evidence="3" id="KW-1185">Reference proteome</keyword>
<feature type="domain" description="HTH arsR-type" evidence="1">
    <location>
        <begin position="11"/>
        <end position="90"/>
    </location>
</feature>
<sequence length="186" mass="20002">MTPADTPEATPAWRLLAHPLRSRIVAHLRLHGGATATELAQALGTHTGATSYHVRVLAGAGLVEDTGLGNAKTRVWALAEADDDGDDLATANLGDDDGMGAWLAHDYVDHFAEKTHAWIDDREAWEPVWQDEAGLQDALVLVSEEQLAALRAELSEVVARYRRIGAGTPGARRVTAYTALLPVDPR</sequence>
<comment type="caution">
    <text evidence="2">The sequence shown here is derived from an EMBL/GenBank/DDBJ whole genome shotgun (WGS) entry which is preliminary data.</text>
</comment>
<dbReference type="Proteomes" id="UP000318336">
    <property type="component" value="Unassembled WGS sequence"/>
</dbReference>
<evidence type="ECO:0000313" key="2">
    <source>
        <dbReference type="EMBL" id="TQL32271.1"/>
    </source>
</evidence>
<dbReference type="InterPro" id="IPR001845">
    <property type="entry name" value="HTH_ArsR_DNA-bd_dom"/>
</dbReference>
<reference evidence="2 3" key="1">
    <citation type="submission" date="2019-06" db="EMBL/GenBank/DDBJ databases">
        <title>Sequencing the genomes of 1000 actinobacteria strains.</title>
        <authorList>
            <person name="Klenk H.-P."/>
        </authorList>
    </citation>
    <scope>NUCLEOTIDE SEQUENCE [LARGE SCALE GENOMIC DNA]</scope>
    <source>
        <strain evidence="2 3">DSM 24617</strain>
    </source>
</reference>
<dbReference type="CDD" id="cd00090">
    <property type="entry name" value="HTH_ARSR"/>
    <property type="match status" value="1"/>
</dbReference>
<proteinExistence type="predicted"/>
<dbReference type="InterPro" id="IPR011991">
    <property type="entry name" value="ArsR-like_HTH"/>
</dbReference>
<dbReference type="Pfam" id="PF12840">
    <property type="entry name" value="HTH_20"/>
    <property type="match status" value="1"/>
</dbReference>
<dbReference type="AlphaFoldDB" id="A0A542X8W4"/>
<dbReference type="RefSeq" id="WP_142004395.1">
    <property type="nucleotide sequence ID" value="NZ_CAJTBP010000001.1"/>
</dbReference>
<dbReference type="SUPFAM" id="SSF46785">
    <property type="entry name" value="Winged helix' DNA-binding domain"/>
    <property type="match status" value="1"/>
</dbReference>
<dbReference type="OrthoDB" id="7945987at2"/>
<dbReference type="SMART" id="SM00418">
    <property type="entry name" value="HTH_ARSR"/>
    <property type="match status" value="1"/>
</dbReference>
<evidence type="ECO:0000313" key="3">
    <source>
        <dbReference type="Proteomes" id="UP000318336"/>
    </source>
</evidence>
<evidence type="ECO:0000259" key="1">
    <source>
        <dbReference type="SMART" id="SM00418"/>
    </source>
</evidence>
<organism evidence="2 3">
    <name type="scientific">Barrientosiimonas humi</name>
    <dbReference type="NCBI Taxonomy" id="999931"/>
    <lineage>
        <taxon>Bacteria</taxon>
        <taxon>Bacillati</taxon>
        <taxon>Actinomycetota</taxon>
        <taxon>Actinomycetes</taxon>
        <taxon>Micrococcales</taxon>
        <taxon>Dermacoccaceae</taxon>
        <taxon>Barrientosiimonas</taxon>
    </lineage>
</organism>
<accession>A0A542X8W4</accession>
<dbReference type="GO" id="GO:0003700">
    <property type="term" value="F:DNA-binding transcription factor activity"/>
    <property type="evidence" value="ECO:0007669"/>
    <property type="project" value="InterPro"/>
</dbReference>
<gene>
    <name evidence="2" type="ORF">FB554_0392</name>
</gene>
<dbReference type="EMBL" id="VFOK01000001">
    <property type="protein sequence ID" value="TQL32271.1"/>
    <property type="molecule type" value="Genomic_DNA"/>
</dbReference>
<dbReference type="Gene3D" id="1.10.10.10">
    <property type="entry name" value="Winged helix-like DNA-binding domain superfamily/Winged helix DNA-binding domain"/>
    <property type="match status" value="1"/>
</dbReference>
<name>A0A542X8W4_9MICO</name>
<protein>
    <submittedName>
        <fullName evidence="2">Helix-turn-helix protein</fullName>
    </submittedName>
</protein>